<dbReference type="AlphaFoldDB" id="A0A0D2G784"/>
<sequence>MPLQNQPGLALRDKTVPLLPSLCQPKLLLLLVRALFGPYDACEFITPEAYSARGDRWDQLVSLALPAPSEIAASSRASITMTACRRTFMRLGRSTIRTARVYYFGREAVEIREREVNVPH</sequence>
<dbReference type="Proteomes" id="UP000053789">
    <property type="component" value="Unassembled WGS sequence"/>
</dbReference>
<dbReference type="VEuPathDB" id="FungiDB:Z519_04453"/>
<organism evidence="1 2">
    <name type="scientific">Cladophialophora bantiana (strain ATCC 10958 / CBS 173.52 / CDC B-1940 / NIH 8579)</name>
    <name type="common">Xylohypha bantiana</name>
    <dbReference type="NCBI Taxonomy" id="1442370"/>
    <lineage>
        <taxon>Eukaryota</taxon>
        <taxon>Fungi</taxon>
        <taxon>Dikarya</taxon>
        <taxon>Ascomycota</taxon>
        <taxon>Pezizomycotina</taxon>
        <taxon>Eurotiomycetes</taxon>
        <taxon>Chaetothyriomycetidae</taxon>
        <taxon>Chaetothyriales</taxon>
        <taxon>Herpotrichiellaceae</taxon>
        <taxon>Cladophialophora</taxon>
    </lineage>
</organism>
<dbReference type="RefSeq" id="XP_016621146.1">
    <property type="nucleotide sequence ID" value="XM_016762199.1"/>
</dbReference>
<dbReference type="EMBL" id="KN846985">
    <property type="protein sequence ID" value="KIW94477.1"/>
    <property type="molecule type" value="Genomic_DNA"/>
</dbReference>
<reference evidence="1" key="1">
    <citation type="submission" date="2015-01" db="EMBL/GenBank/DDBJ databases">
        <title>The Genome Sequence of Cladophialophora bantiana CBS 173.52.</title>
        <authorList>
            <consortium name="The Broad Institute Genomics Platform"/>
            <person name="Cuomo C."/>
            <person name="de Hoog S."/>
            <person name="Gorbushina A."/>
            <person name="Stielow B."/>
            <person name="Teixiera M."/>
            <person name="Abouelleil A."/>
            <person name="Chapman S.B."/>
            <person name="Priest M."/>
            <person name="Young S.K."/>
            <person name="Wortman J."/>
            <person name="Nusbaum C."/>
            <person name="Birren B."/>
        </authorList>
    </citation>
    <scope>NUCLEOTIDE SEQUENCE [LARGE SCALE GENOMIC DNA]</scope>
    <source>
        <strain evidence="1">CBS 173.52</strain>
    </source>
</reference>
<proteinExistence type="predicted"/>
<gene>
    <name evidence="1" type="ORF">Z519_04453</name>
</gene>
<evidence type="ECO:0000313" key="2">
    <source>
        <dbReference type="Proteomes" id="UP000053789"/>
    </source>
</evidence>
<keyword evidence="2" id="KW-1185">Reference proteome</keyword>
<dbReference type="GeneID" id="27697381"/>
<accession>A0A0D2G784</accession>
<dbReference type="HOGENOM" id="CLU_2049430_0_0_1"/>
<protein>
    <submittedName>
        <fullName evidence="1">Uncharacterized protein</fullName>
    </submittedName>
</protein>
<evidence type="ECO:0000313" key="1">
    <source>
        <dbReference type="EMBL" id="KIW94477.1"/>
    </source>
</evidence>
<name>A0A0D2G784_CLAB1</name>
<dbReference type="OrthoDB" id="10479527at2759"/>